<comment type="subcellular location">
    <subcellularLocation>
        <location evidence="1">Membrane</location>
        <topology evidence="1">Multi-pass membrane protein</topology>
    </subcellularLocation>
</comment>
<dbReference type="OrthoDB" id="581879at2"/>
<keyword evidence="3 5" id="KW-1133">Transmembrane helix</keyword>
<keyword evidence="2 5" id="KW-0812">Transmembrane</keyword>
<dbReference type="GO" id="GO:0016020">
    <property type="term" value="C:membrane"/>
    <property type="evidence" value="ECO:0007669"/>
    <property type="project" value="UniProtKB-SubCell"/>
</dbReference>
<dbReference type="RefSeq" id="WP_089961423.1">
    <property type="nucleotide sequence ID" value="NZ_FNAV01000011.1"/>
</dbReference>
<feature type="transmembrane region" description="Helical" evidence="5">
    <location>
        <begin position="206"/>
        <end position="228"/>
    </location>
</feature>
<dbReference type="EMBL" id="FNAV01000011">
    <property type="protein sequence ID" value="SDF02333.1"/>
    <property type="molecule type" value="Genomic_DNA"/>
</dbReference>
<feature type="transmembrane region" description="Helical" evidence="5">
    <location>
        <begin position="282"/>
        <end position="302"/>
    </location>
</feature>
<accession>A0A1G7HPG0</accession>
<proteinExistence type="predicted"/>
<dbReference type="InterPro" id="IPR049453">
    <property type="entry name" value="Memb_transporter_dom"/>
</dbReference>
<feature type="domain" description="Integral membrane bound transporter" evidence="6">
    <location>
        <begin position="222"/>
        <end position="349"/>
    </location>
</feature>
<feature type="transmembrane region" description="Helical" evidence="5">
    <location>
        <begin position="92"/>
        <end position="112"/>
    </location>
</feature>
<reference evidence="8" key="1">
    <citation type="submission" date="2016-10" db="EMBL/GenBank/DDBJ databases">
        <authorList>
            <person name="Varghese N."/>
            <person name="Submissions S."/>
        </authorList>
    </citation>
    <scope>NUCLEOTIDE SEQUENCE [LARGE SCALE GENOMIC DNA]</scope>
    <source>
        <strain evidence="8">DSM 10146</strain>
    </source>
</reference>
<gene>
    <name evidence="7" type="ORF">SAMN04488105_11191</name>
</gene>
<organism evidence="7 8">
    <name type="scientific">Salipiger thiooxidans</name>
    <dbReference type="NCBI Taxonomy" id="282683"/>
    <lineage>
        <taxon>Bacteria</taxon>
        <taxon>Pseudomonadati</taxon>
        <taxon>Pseudomonadota</taxon>
        <taxon>Alphaproteobacteria</taxon>
        <taxon>Rhodobacterales</taxon>
        <taxon>Roseobacteraceae</taxon>
        <taxon>Salipiger</taxon>
    </lineage>
</organism>
<feature type="transmembrane region" description="Helical" evidence="5">
    <location>
        <begin position="258"/>
        <end position="276"/>
    </location>
</feature>
<dbReference type="STRING" id="282683.SAMN04488105_11191"/>
<evidence type="ECO:0000256" key="3">
    <source>
        <dbReference type="ARBA" id="ARBA00022989"/>
    </source>
</evidence>
<dbReference type="Pfam" id="PF13515">
    <property type="entry name" value="FUSC_2"/>
    <property type="match status" value="1"/>
</dbReference>
<evidence type="ECO:0000313" key="7">
    <source>
        <dbReference type="EMBL" id="SDF02333.1"/>
    </source>
</evidence>
<feature type="transmembrane region" description="Helical" evidence="5">
    <location>
        <begin position="63"/>
        <end position="80"/>
    </location>
</feature>
<evidence type="ECO:0000313" key="8">
    <source>
        <dbReference type="Proteomes" id="UP000198994"/>
    </source>
</evidence>
<dbReference type="Proteomes" id="UP000198994">
    <property type="component" value="Unassembled WGS sequence"/>
</dbReference>
<evidence type="ECO:0000256" key="2">
    <source>
        <dbReference type="ARBA" id="ARBA00022692"/>
    </source>
</evidence>
<evidence type="ECO:0000259" key="6">
    <source>
        <dbReference type="Pfam" id="PF13515"/>
    </source>
</evidence>
<evidence type="ECO:0000256" key="1">
    <source>
        <dbReference type="ARBA" id="ARBA00004141"/>
    </source>
</evidence>
<protein>
    <submittedName>
        <fullName evidence="7">Fusaric acid resistance protein-like</fullName>
    </submittedName>
</protein>
<feature type="transmembrane region" description="Helical" evidence="5">
    <location>
        <begin position="339"/>
        <end position="356"/>
    </location>
</feature>
<name>A0A1G7HPG0_9RHOB</name>
<dbReference type="AlphaFoldDB" id="A0A1G7HPG0"/>
<sequence length="369" mass="38844">MSAQPPSFPPRRLDAARHLLSPDHLLGSFALGRQPHLRNSLLAGLQAGLTVVIALPLFYLSPYAHLVGFAALGALVALFGRFEPRAGRSRKVLLAALCQIAAVLFMSAVSWFGAGVMLQLLLLALACGVFFFITVTGSFGPPGALIFVFAAGAAQHPVTGGIEVFERSAATAVVALLAWTICLATEKLRHLPTPERPMPAEPPRPLGHRLIASARIVVGAGIALFASHSFGADHPIWAAMGALAVLQGPQLHINMHRALQRMAGAVLGAMLAWLILVQDPSVWAIIAAIFLLQLLTELVIGANYGLGQIFVTPMALLMSHLAAPGSAGAEMAPERVLDTLLGASVGIVVAVLLSTLDDRHHVATHLAKR</sequence>
<evidence type="ECO:0000256" key="4">
    <source>
        <dbReference type="ARBA" id="ARBA00023136"/>
    </source>
</evidence>
<keyword evidence="4 5" id="KW-0472">Membrane</keyword>
<evidence type="ECO:0000256" key="5">
    <source>
        <dbReference type="SAM" id="Phobius"/>
    </source>
</evidence>
<keyword evidence="8" id="KW-1185">Reference proteome</keyword>